<dbReference type="EMBL" id="JACATZ010000001">
    <property type="protein sequence ID" value="NWJ46751.1"/>
    <property type="molecule type" value="Genomic_DNA"/>
</dbReference>
<dbReference type="Gene3D" id="3.40.50.150">
    <property type="entry name" value="Vaccinia Virus protein VP39"/>
    <property type="match status" value="2"/>
</dbReference>
<dbReference type="EC" id="2.1.1.72" evidence="1"/>
<accession>A0A8T7M3U6</accession>
<protein>
    <recommendedName>
        <fullName evidence="1">site-specific DNA-methyltransferase (adenine-specific)</fullName>
        <ecNumber evidence="1">2.1.1.72</ecNumber>
    </recommendedName>
</protein>
<evidence type="ECO:0000256" key="4">
    <source>
        <dbReference type="ARBA" id="ARBA00022691"/>
    </source>
</evidence>
<dbReference type="InterPro" id="IPR029063">
    <property type="entry name" value="SAM-dependent_MTases_sf"/>
</dbReference>
<proteinExistence type="predicted"/>
<sequence>MSFSCVTSEGNLIPADLLEQIATGEAKAQLPADFGLDKSRRLTDEIATAWGDARAYWEAFRRRLLRLKEQDPGTSDTRQYWVTPLLESLGYTVTFMPTASVVNNHTYAISHRAGKDENFPPIHIEGFRRSLDQRPESGRPRLSPHALMQEYLNNTEHLWGIVTNGRQLRLLRDSSRTTRLTFVEFDLQAMLEGEKFSEFALFYRLLHRTRLPEGMDDAPKCLLEQYHQQALEAGGRVREGLRDGVETALRELGNGFLRHSANSALREAVASGKLSALDYYRELLRLVYRLLFLMVAEERKLIGGSEQSLKLYMAHYSVARLRKLVEQSSVGRGRYGDLWLGLLTTFRLLQDEQGAGALGITALDGDLFGAEASPHLENTQLLNEQLVKAVRALSLYRDSQTKALRRVNYSALDVEELGSVYESLLDFRPVIGNYELGIMNDERGKGSDEKSASVKHNSSLIIQRFSFDLVTGTERKTTGSYYTRPELVHELIKSALEPVLEERLKSAGADRAKREQAILDITVCDPACGSGHFLLAAARRLGRELAQVRSGEDQPNPEQFRRAVRDTITRCVYGVDLNPLAVDLCKLALWLEGHNSGMPLSFLDSHIRCGNSLVGASDALVKQGIPDEAYTAVTGDNKAVASAFKKRNKQERELYLKHEMVQSSLFERSKETGTLDTLAGFALRLEKMPDEAVAQVRAKKEEYERLHGKGTQWWDKLTTYNLWTAAFFTKLEKSDDLRIPTTNDIFQPSTRHGLAIQGAYGLAQELRFFHWELEFPHIFAQRVNDERGRGRGNDERGIMNDERGNQNSSFRSGFDVVLGNPPWERIKLQEQEHWVDDPYISKAANKAEREKRIKEYRESPDKLKIARVAKFDAAKYQAEAESRFIRASCRFPLTAVGDVNTYALFAEQARNLLHPYGRAGVIVPTGIATDDTTKAFFGDLIEKQSLARIIGFENEAFIFSDVHHAFKFCAFTISGSTSKIESTDFAFLIRYFEEIEEPIRHFILSKKEIEKINPNTKTCPIFRTKVDAELTKKIYSRVPVLINERTGENAWGVSFLRMLDMSNDSHLFHSMPGVGLLPLYEAKLLHQFTHRWGTYDGISEEELRKGLVRNFSSEELQNPDCVITPRYWVAKKEVETRLKDKWKKEWLLGFRDVTSSVVERTAIFSFLPKVGVGHTMPIVFIGEKTEIVKICCFLSTINSISLDYITRQKVGGIHLTYGYLNQLAVLPPSAFSPADVVFISERVLELVYTAWDMQPFAEDVWQELDAAGRERVLRRNDECRIMNDERGRGNDGRGIMNDERETPNSSFIPHNSSFPLPPFLWNEERRAHIRAELDARIARLYGLTRDELRYILDPQDVYGADFPGETFRVLKEKEIKLYGEYRTRRLVLEKWDGEEQGKA</sequence>
<dbReference type="RefSeq" id="WP_341471871.1">
    <property type="nucleotide sequence ID" value="NZ_CP128401.1"/>
</dbReference>
<evidence type="ECO:0000256" key="2">
    <source>
        <dbReference type="ARBA" id="ARBA00022603"/>
    </source>
</evidence>
<evidence type="ECO:0000313" key="10">
    <source>
        <dbReference type="Proteomes" id="UP001431572"/>
    </source>
</evidence>
<evidence type="ECO:0000256" key="3">
    <source>
        <dbReference type="ARBA" id="ARBA00022679"/>
    </source>
</evidence>
<dbReference type="PANTHER" id="PTHR33841">
    <property type="entry name" value="DNA METHYLTRANSFERASE YEEA-RELATED"/>
    <property type="match status" value="1"/>
</dbReference>
<evidence type="ECO:0000313" key="9">
    <source>
        <dbReference type="Proteomes" id="UP000521676"/>
    </source>
</evidence>
<keyword evidence="2 7" id="KW-0489">Methyltransferase</keyword>
<gene>
    <name evidence="7" type="ORF">HXX08_12800</name>
    <name evidence="8" type="ORF">OZ401_004788</name>
</gene>
<name>A0A8T7M3U6_9CHLR</name>
<evidence type="ECO:0000256" key="1">
    <source>
        <dbReference type="ARBA" id="ARBA00011900"/>
    </source>
</evidence>
<evidence type="ECO:0000259" key="6">
    <source>
        <dbReference type="Pfam" id="PF07669"/>
    </source>
</evidence>
<dbReference type="EMBL" id="CP128401">
    <property type="protein sequence ID" value="WJW69987.1"/>
    <property type="molecule type" value="Genomic_DNA"/>
</dbReference>
<keyword evidence="8" id="KW-0614">Plasmid</keyword>
<reference evidence="7 9" key="1">
    <citation type="submission" date="2020-06" db="EMBL/GenBank/DDBJ databases">
        <title>Anoxygenic phototrophic Chloroflexota member uses a Type I reaction center.</title>
        <authorList>
            <person name="Tsuji J.M."/>
            <person name="Shaw N.A."/>
            <person name="Nagashima S."/>
            <person name="Venkiteswaran J."/>
            <person name="Schiff S.L."/>
            <person name="Hanada S."/>
            <person name="Tank M."/>
            <person name="Neufeld J.D."/>
        </authorList>
    </citation>
    <scope>NUCLEOTIDE SEQUENCE [LARGE SCALE GENOMIC DNA]</scope>
    <source>
        <strain evidence="7">L227-S17</strain>
    </source>
</reference>
<evidence type="ECO:0000313" key="8">
    <source>
        <dbReference type="EMBL" id="WJW69987.1"/>
    </source>
</evidence>
<comment type="catalytic activity">
    <reaction evidence="5">
        <text>a 2'-deoxyadenosine in DNA + S-adenosyl-L-methionine = an N(6)-methyl-2'-deoxyadenosine in DNA + S-adenosyl-L-homocysteine + H(+)</text>
        <dbReference type="Rhea" id="RHEA:15197"/>
        <dbReference type="Rhea" id="RHEA-COMP:12418"/>
        <dbReference type="Rhea" id="RHEA-COMP:12419"/>
        <dbReference type="ChEBI" id="CHEBI:15378"/>
        <dbReference type="ChEBI" id="CHEBI:57856"/>
        <dbReference type="ChEBI" id="CHEBI:59789"/>
        <dbReference type="ChEBI" id="CHEBI:90615"/>
        <dbReference type="ChEBI" id="CHEBI:90616"/>
        <dbReference type="EC" id="2.1.1.72"/>
    </reaction>
</comment>
<dbReference type="Proteomes" id="UP001431572">
    <property type="component" value="Plasmid unnamed1"/>
</dbReference>
<dbReference type="InterPro" id="IPR050953">
    <property type="entry name" value="N4_N6_ade-DNA_methylase"/>
</dbReference>
<dbReference type="SUPFAM" id="SSF53335">
    <property type="entry name" value="S-adenosyl-L-methionine-dependent methyltransferases"/>
    <property type="match status" value="1"/>
</dbReference>
<dbReference type="Pfam" id="PF07669">
    <property type="entry name" value="Eco57I"/>
    <property type="match status" value="1"/>
</dbReference>
<dbReference type="InterPro" id="IPR011639">
    <property type="entry name" value="MethylTrfase_TaqI-like_dom"/>
</dbReference>
<geneLocation type="plasmid" evidence="8 10">
    <name>unnamed1</name>
</geneLocation>
<evidence type="ECO:0000313" key="7">
    <source>
        <dbReference type="EMBL" id="NWJ46751.1"/>
    </source>
</evidence>
<feature type="domain" description="Type II methyltransferase M.TaqI-like" evidence="6">
    <location>
        <begin position="571"/>
        <end position="847"/>
    </location>
</feature>
<evidence type="ECO:0000256" key="5">
    <source>
        <dbReference type="ARBA" id="ARBA00047942"/>
    </source>
</evidence>
<dbReference type="GO" id="GO:0009007">
    <property type="term" value="F:site-specific DNA-methyltransferase (adenine-specific) activity"/>
    <property type="evidence" value="ECO:0007669"/>
    <property type="project" value="UniProtKB-EC"/>
</dbReference>
<dbReference type="Proteomes" id="UP000521676">
    <property type="component" value="Unassembled WGS sequence"/>
</dbReference>
<keyword evidence="10" id="KW-1185">Reference proteome</keyword>
<dbReference type="GO" id="GO:0032259">
    <property type="term" value="P:methylation"/>
    <property type="evidence" value="ECO:0007669"/>
    <property type="project" value="UniProtKB-KW"/>
</dbReference>
<keyword evidence="3" id="KW-0808">Transferase</keyword>
<dbReference type="PRINTS" id="PR00507">
    <property type="entry name" value="N12N6MTFRASE"/>
</dbReference>
<keyword evidence="4" id="KW-0949">S-adenosyl-L-methionine</keyword>
<organism evidence="7 9">
    <name type="scientific">Candidatus Chlorohelix allophototropha</name>
    <dbReference type="NCBI Taxonomy" id="3003348"/>
    <lineage>
        <taxon>Bacteria</taxon>
        <taxon>Bacillati</taxon>
        <taxon>Chloroflexota</taxon>
        <taxon>Chloroflexia</taxon>
        <taxon>Candidatus Chloroheliales</taxon>
        <taxon>Candidatus Chloroheliaceae</taxon>
        <taxon>Candidatus Chlorohelix</taxon>
    </lineage>
</organism>
<reference evidence="8" key="2">
    <citation type="journal article" date="2024" name="Nature">
        <title>Anoxygenic phototroph of the Chloroflexota uses a type I reaction centre.</title>
        <authorList>
            <person name="Tsuji J.M."/>
            <person name="Shaw N.A."/>
            <person name="Nagashima S."/>
            <person name="Venkiteswaran J.J."/>
            <person name="Schiff S.L."/>
            <person name="Watanabe T."/>
            <person name="Fukui M."/>
            <person name="Hanada S."/>
            <person name="Tank M."/>
            <person name="Neufeld J.D."/>
        </authorList>
    </citation>
    <scope>NUCLEOTIDE SEQUENCE</scope>
    <source>
        <strain evidence="8">L227-S17</strain>
        <plasmid evidence="8 10">unnamed1</plasmid>
    </source>
</reference>
<dbReference type="PANTHER" id="PTHR33841:SF1">
    <property type="entry name" value="DNA METHYLTRANSFERASE A"/>
    <property type="match status" value="1"/>
</dbReference>
<dbReference type="GO" id="GO:0006304">
    <property type="term" value="P:DNA modification"/>
    <property type="evidence" value="ECO:0007669"/>
    <property type="project" value="InterPro"/>
</dbReference>